<evidence type="ECO:0008006" key="5">
    <source>
        <dbReference type="Google" id="ProtNLM"/>
    </source>
</evidence>
<evidence type="ECO:0000256" key="2">
    <source>
        <dbReference type="SAM" id="SignalP"/>
    </source>
</evidence>
<accession>A0A150HBG4</accession>
<protein>
    <recommendedName>
        <fullName evidence="5">Lipoprotein</fullName>
    </recommendedName>
</protein>
<dbReference type="Proteomes" id="UP000243589">
    <property type="component" value="Unassembled WGS sequence"/>
</dbReference>
<feature type="region of interest" description="Disordered" evidence="1">
    <location>
        <begin position="22"/>
        <end position="99"/>
    </location>
</feature>
<proteinExistence type="predicted"/>
<name>A0A150HBG4_9MICO</name>
<evidence type="ECO:0000256" key="1">
    <source>
        <dbReference type="SAM" id="MobiDB-lite"/>
    </source>
</evidence>
<feature type="chain" id="PRO_5039648794" description="Lipoprotein" evidence="2">
    <location>
        <begin position="18"/>
        <end position="234"/>
    </location>
</feature>
<dbReference type="RefSeq" id="WP_062019832.1">
    <property type="nucleotide sequence ID" value="NZ_LQQC01000004.1"/>
</dbReference>
<gene>
    <name evidence="3" type="ORF">Bravens_00401</name>
</gene>
<evidence type="ECO:0000313" key="3">
    <source>
        <dbReference type="EMBL" id="KXZ59467.1"/>
    </source>
</evidence>
<evidence type="ECO:0000313" key="4">
    <source>
        <dbReference type="Proteomes" id="UP000243589"/>
    </source>
</evidence>
<feature type="compositionally biased region" description="Low complexity" evidence="1">
    <location>
        <begin position="32"/>
        <end position="52"/>
    </location>
</feature>
<feature type="signal peptide" evidence="2">
    <location>
        <begin position="1"/>
        <end position="17"/>
    </location>
</feature>
<comment type="caution">
    <text evidence="3">The sequence shown here is derived from an EMBL/GenBank/DDBJ whole genome shotgun (WGS) entry which is preliminary data.</text>
</comment>
<reference evidence="3 4" key="1">
    <citation type="submission" date="2016-01" db="EMBL/GenBank/DDBJ databases">
        <title>Use of Whole Genome Sequencing to ascertain that Brevibacterium massiliense (Roux, Raoult 2009) is a later heterotypic synonym of Brevibacterium ravenspurgense (Mages 2008).</title>
        <authorList>
            <person name="Bernier A.-M."/>
            <person name="Burdz T."/>
            <person name="Huynh C."/>
            <person name="Pachecho A.L."/>
            <person name="Wiebe D."/>
            <person name="Bonner C."/>
            <person name="Bernard K."/>
        </authorList>
    </citation>
    <scope>NUCLEOTIDE SEQUENCE [LARGE SCALE GENOMIC DNA]</scope>
    <source>
        <strain evidence="3 4">CCUG56047</strain>
    </source>
</reference>
<dbReference type="PROSITE" id="PS51257">
    <property type="entry name" value="PROKAR_LIPOPROTEIN"/>
    <property type="match status" value="1"/>
</dbReference>
<dbReference type="PATRIC" id="fig|479117.4.peg.397"/>
<keyword evidence="4" id="KW-1185">Reference proteome</keyword>
<feature type="compositionally biased region" description="Low complexity" evidence="1">
    <location>
        <begin position="64"/>
        <end position="73"/>
    </location>
</feature>
<dbReference type="AlphaFoldDB" id="A0A150HBG4"/>
<dbReference type="EMBL" id="LQQC01000004">
    <property type="protein sequence ID" value="KXZ59467.1"/>
    <property type="molecule type" value="Genomic_DNA"/>
</dbReference>
<keyword evidence="2" id="KW-0732">Signal</keyword>
<sequence length="234" mass="24636">MKILRTAGAVLAVFALAGCGSSRPSVEIAQPEQAETSQTESGQESDSGQEQSDPNEPIRPTGGAPAPKQQDQKQAPKKSKSSGSGGSSSGGNSLNSYFKGGKKVGTEPFREATGYIGDAYYFQAPSKVHFCMISKDYVGCQSSNPPANAPSVQYADGEHGKPNGIVMEQGSRPAFQGLTDTAYINNYSSSTVVLQYGQVLEAYGFKCTTNVDSGVICVQGSHGFQFSSKKHKIL</sequence>
<organism evidence="3 4">
    <name type="scientific">Brevibacterium ravenspurgense</name>
    <dbReference type="NCBI Taxonomy" id="479117"/>
    <lineage>
        <taxon>Bacteria</taxon>
        <taxon>Bacillati</taxon>
        <taxon>Actinomycetota</taxon>
        <taxon>Actinomycetes</taxon>
        <taxon>Micrococcales</taxon>
        <taxon>Brevibacteriaceae</taxon>
        <taxon>Brevibacterium</taxon>
    </lineage>
</organism>